<evidence type="ECO:0000256" key="2">
    <source>
        <dbReference type="SAM" id="Phobius"/>
    </source>
</evidence>
<feature type="transmembrane region" description="Helical" evidence="2">
    <location>
        <begin position="87"/>
        <end position="108"/>
    </location>
</feature>
<evidence type="ECO:0000256" key="1">
    <source>
        <dbReference type="SAM" id="MobiDB-lite"/>
    </source>
</evidence>
<feature type="transmembrane region" description="Helical" evidence="2">
    <location>
        <begin position="23"/>
        <end position="45"/>
    </location>
</feature>
<dbReference type="OrthoDB" id="4142891at2"/>
<gene>
    <name evidence="3" type="ORF">EJ357_22590</name>
</gene>
<feature type="compositionally biased region" description="Acidic residues" evidence="1">
    <location>
        <begin position="371"/>
        <end position="380"/>
    </location>
</feature>
<feature type="region of interest" description="Disordered" evidence="1">
    <location>
        <begin position="358"/>
        <end position="380"/>
    </location>
</feature>
<keyword evidence="2" id="KW-1133">Transmembrane helix</keyword>
<evidence type="ECO:0008006" key="5">
    <source>
        <dbReference type="Google" id="ProtNLM"/>
    </source>
</evidence>
<dbReference type="RefSeq" id="WP_126393389.1">
    <property type="nucleotide sequence ID" value="NZ_CP034539.1"/>
</dbReference>
<keyword evidence="4" id="KW-1185">Reference proteome</keyword>
<proteinExistence type="predicted"/>
<keyword evidence="2" id="KW-0472">Membrane</keyword>
<evidence type="ECO:0000313" key="4">
    <source>
        <dbReference type="Proteomes" id="UP000280298"/>
    </source>
</evidence>
<name>A0A3Q9EPB1_9ACTN</name>
<organism evidence="3 4">
    <name type="scientific">Streptomyces cyaneochromogenes</name>
    <dbReference type="NCBI Taxonomy" id="2496836"/>
    <lineage>
        <taxon>Bacteria</taxon>
        <taxon>Bacillati</taxon>
        <taxon>Actinomycetota</taxon>
        <taxon>Actinomycetes</taxon>
        <taxon>Kitasatosporales</taxon>
        <taxon>Streptomycetaceae</taxon>
        <taxon>Streptomyces</taxon>
    </lineage>
</organism>
<reference evidence="3 4" key="1">
    <citation type="journal article" date="2019" name="Int. J. Syst. Evol. Microbiol.">
        <title>Streptomyces cyaneochromogenes sp. nov., a blue pigment-producing actinomycete from manganese-contaminated soil.</title>
        <authorList>
            <person name="Tang X."/>
            <person name="Zhao J."/>
            <person name="Li K."/>
            <person name="Chen Z."/>
            <person name="Sun Y."/>
            <person name="Gao J."/>
        </authorList>
    </citation>
    <scope>NUCLEOTIDE SEQUENCE [LARGE SCALE GENOMIC DNA]</scope>
    <source>
        <strain evidence="3 4">MK-45</strain>
    </source>
</reference>
<feature type="transmembrane region" description="Helical" evidence="2">
    <location>
        <begin position="57"/>
        <end position="80"/>
    </location>
</feature>
<evidence type="ECO:0000313" key="3">
    <source>
        <dbReference type="EMBL" id="AZQ35922.1"/>
    </source>
</evidence>
<accession>A0A3Q9EPB1</accession>
<protein>
    <recommendedName>
        <fullName evidence="5">Conjugal transfer protein</fullName>
    </recommendedName>
</protein>
<sequence length="380" mass="39419">MSTETKYETKPPTRTRLTKGQRIVLGSAAGIMVAVGVAGAVGTFSNALAEFGRKATAAGVVAAGEGLTLVLAVTMLGLTLLGQSSPVWVRIGLWVAPLAACGMGLSLASNVTEGVVYATTPLGMSGAAEGLGLIARRVVIYTTGVDAEAQRRNADAVQQLAYHQAAAERHPDEDTRAASLRTSWELAKKVGVGDQVLGAGLVEVQRVRLREGADAALATMYAGQTDKPSVSPARSASATDVLRARFAGMDPADAIRFASEARPDAPPAELAAILGTYDVHVDPVAVALVLGQRPAEYTVDRPDAGVALQLSELPALGVQGAVEEAATALGEDASARDIAEHLERHRRLVVPENHVRAALSRAAKKPPAAPADDEMKDGYN</sequence>
<dbReference type="EMBL" id="CP034539">
    <property type="protein sequence ID" value="AZQ35922.1"/>
    <property type="molecule type" value="Genomic_DNA"/>
</dbReference>
<keyword evidence="2" id="KW-0812">Transmembrane</keyword>
<dbReference type="KEGG" id="scya:EJ357_22590"/>
<dbReference type="Proteomes" id="UP000280298">
    <property type="component" value="Chromosome"/>
</dbReference>
<dbReference type="AlphaFoldDB" id="A0A3Q9EPB1"/>